<dbReference type="PROSITE" id="PS50005">
    <property type="entry name" value="TPR"/>
    <property type="match status" value="2"/>
</dbReference>
<reference evidence="3" key="2">
    <citation type="journal article" date="2021" name="PeerJ">
        <title>Extensive microbial diversity within the chicken gut microbiome revealed by metagenomics and culture.</title>
        <authorList>
            <person name="Gilroy R."/>
            <person name="Ravi A."/>
            <person name="Getino M."/>
            <person name="Pursley I."/>
            <person name="Horton D.L."/>
            <person name="Alikhan N.F."/>
            <person name="Baker D."/>
            <person name="Gharbi K."/>
            <person name="Hall N."/>
            <person name="Watson M."/>
            <person name="Adriaenssens E.M."/>
            <person name="Foster-Nyarko E."/>
            <person name="Jarju S."/>
            <person name="Secka A."/>
            <person name="Antonio M."/>
            <person name="Oren A."/>
            <person name="Chaudhuri R.R."/>
            <person name="La Ragione R."/>
            <person name="Hildebrand F."/>
            <person name="Pallen M.J."/>
        </authorList>
    </citation>
    <scope>NUCLEOTIDE SEQUENCE</scope>
    <source>
        <strain evidence="3">ChiSjej4B22-8349</strain>
    </source>
</reference>
<feature type="repeat" description="TPR" evidence="1">
    <location>
        <begin position="41"/>
        <end position="74"/>
    </location>
</feature>
<reference evidence="3" key="1">
    <citation type="submission" date="2020-10" db="EMBL/GenBank/DDBJ databases">
        <authorList>
            <person name="Gilroy R."/>
        </authorList>
    </citation>
    <scope>NUCLEOTIDE SEQUENCE</scope>
    <source>
        <strain evidence="3">ChiSjej4B22-8349</strain>
    </source>
</reference>
<protein>
    <submittedName>
        <fullName evidence="3">Tetratricopeptide repeat protein</fullName>
    </submittedName>
</protein>
<dbReference type="SMART" id="SM00028">
    <property type="entry name" value="TPR"/>
    <property type="match status" value="10"/>
</dbReference>
<dbReference type="Pfam" id="PF13432">
    <property type="entry name" value="TPR_16"/>
    <property type="match status" value="1"/>
</dbReference>
<comment type="caution">
    <text evidence="3">The sequence shown here is derived from an EMBL/GenBank/DDBJ whole genome shotgun (WGS) entry which is preliminary data.</text>
</comment>
<dbReference type="AlphaFoldDB" id="A0A9D1N596"/>
<dbReference type="EMBL" id="DVOB01000038">
    <property type="protein sequence ID" value="HIU95413.1"/>
    <property type="molecule type" value="Genomic_DNA"/>
</dbReference>
<dbReference type="Proteomes" id="UP000824130">
    <property type="component" value="Unassembled WGS sequence"/>
</dbReference>
<dbReference type="InterPro" id="IPR056834">
    <property type="entry name" value="ARM_TT21_C"/>
</dbReference>
<dbReference type="PANTHER" id="PTHR12558:SF13">
    <property type="entry name" value="CELL DIVISION CYCLE PROTEIN 27 HOMOLOG"/>
    <property type="match status" value="1"/>
</dbReference>
<dbReference type="Pfam" id="PF25063">
    <property type="entry name" value="ARM_TT21_C"/>
    <property type="match status" value="1"/>
</dbReference>
<proteinExistence type="predicted"/>
<evidence type="ECO:0000256" key="1">
    <source>
        <dbReference type="PROSITE-ProRule" id="PRU00339"/>
    </source>
</evidence>
<dbReference type="PANTHER" id="PTHR12558">
    <property type="entry name" value="CELL DIVISION CYCLE 16,23,27"/>
    <property type="match status" value="1"/>
</dbReference>
<sequence length="431" mass="50546">MQQMSMAEEYNQQGRDLYGLDKYSEAMDWYRKAEEADPSCVRTYMNMSELYIMTKQLDKAKEVLNKALYLEKDNGEANFHLGNIAYMEGDHKAAASFLTRAYNSQYSNPRVAYHLACLYIDMHKDEQALFYLNKLLKEDPFQIEARLRKIEILIGFQKYEEALRNADEMILLLPDTFEGYHYKFVTLLGLNRYPEARETIDSAMKLFPDDLGFVYDLIKYYEQVEEYDKALALIDERFQASKEDWRSIRKEKAKLLFSMGRADETRELLEEIVSEDYDDEMCFCLMQVYGGFGEYDKALDCCEKMIENGSENQYYYSAVYHEAVAYDKLGRNKEAEEKYNSAAQLFRAASGRHRGMLGLYLYRALCYKRLKDYERAMEMVDYLIAVSDGKFGEAFYVKGLICEDLCDDQKAKEYKEKGLELSTVLSHFFSL</sequence>
<dbReference type="SUPFAM" id="SSF48452">
    <property type="entry name" value="TPR-like"/>
    <property type="match status" value="1"/>
</dbReference>
<dbReference type="Gene3D" id="1.25.40.10">
    <property type="entry name" value="Tetratricopeptide repeat domain"/>
    <property type="match status" value="3"/>
</dbReference>
<keyword evidence="1" id="KW-0802">TPR repeat</keyword>
<feature type="domain" description="Tetratricopeptide repeat protein 21A/21B C-terminal ARM" evidence="2">
    <location>
        <begin position="32"/>
        <end position="140"/>
    </location>
</feature>
<accession>A0A9D1N596</accession>
<evidence type="ECO:0000313" key="4">
    <source>
        <dbReference type="Proteomes" id="UP000824130"/>
    </source>
</evidence>
<dbReference type="InterPro" id="IPR011990">
    <property type="entry name" value="TPR-like_helical_dom_sf"/>
</dbReference>
<dbReference type="InterPro" id="IPR019734">
    <property type="entry name" value="TPR_rpt"/>
</dbReference>
<gene>
    <name evidence="3" type="ORF">IAD25_01695</name>
</gene>
<feature type="repeat" description="TPR" evidence="1">
    <location>
        <begin position="7"/>
        <end position="40"/>
    </location>
</feature>
<name>A0A9D1N596_9FIRM</name>
<evidence type="ECO:0000313" key="3">
    <source>
        <dbReference type="EMBL" id="HIU95413.1"/>
    </source>
</evidence>
<evidence type="ECO:0000259" key="2">
    <source>
        <dbReference type="Pfam" id="PF25063"/>
    </source>
</evidence>
<organism evidence="3 4">
    <name type="scientific">Candidatus Allocopromorpha excrementipullorum</name>
    <dbReference type="NCBI Taxonomy" id="2840743"/>
    <lineage>
        <taxon>Bacteria</taxon>
        <taxon>Bacillati</taxon>
        <taxon>Bacillota</taxon>
        <taxon>Clostridia</taxon>
        <taxon>Eubacteriales</taxon>
        <taxon>Eubacteriaceae</taxon>
        <taxon>Eubacteriaceae incertae sedis</taxon>
        <taxon>Candidatus Allocopromorpha</taxon>
    </lineage>
</organism>